<comment type="cofactor">
    <cofactor evidence="1">
        <name>pyridoxal 5'-phosphate</name>
        <dbReference type="ChEBI" id="CHEBI:597326"/>
    </cofactor>
</comment>
<dbReference type="NCBIfam" id="NF004621">
    <property type="entry name" value="PRK05957.1"/>
    <property type="match status" value="1"/>
</dbReference>
<evidence type="ECO:0000259" key="6">
    <source>
        <dbReference type="Pfam" id="PF00155"/>
    </source>
</evidence>
<comment type="caution">
    <text evidence="7">The sequence shown here is derived from an EMBL/GenBank/DDBJ whole genome shotgun (WGS) entry which is preliminary data.</text>
</comment>
<dbReference type="InterPro" id="IPR050596">
    <property type="entry name" value="AspAT/PAT-like"/>
</dbReference>
<evidence type="ECO:0000256" key="3">
    <source>
        <dbReference type="ARBA" id="ARBA00022576"/>
    </source>
</evidence>
<dbReference type="EC" id="2.6.1.-" evidence="7"/>
<dbReference type="GO" id="GO:0008483">
    <property type="term" value="F:transaminase activity"/>
    <property type="evidence" value="ECO:0007669"/>
    <property type="project" value="UniProtKB-KW"/>
</dbReference>
<dbReference type="GO" id="GO:0006520">
    <property type="term" value="P:amino acid metabolic process"/>
    <property type="evidence" value="ECO:0007669"/>
    <property type="project" value="InterPro"/>
</dbReference>
<dbReference type="AlphaFoldDB" id="A0A951U772"/>
<organism evidence="7 8">
    <name type="scientific">Pegethrix bostrychoides GSE-TBD4-15B</name>
    <dbReference type="NCBI Taxonomy" id="2839662"/>
    <lineage>
        <taxon>Bacteria</taxon>
        <taxon>Bacillati</taxon>
        <taxon>Cyanobacteriota</taxon>
        <taxon>Cyanophyceae</taxon>
        <taxon>Oculatellales</taxon>
        <taxon>Oculatellaceae</taxon>
        <taxon>Pegethrix</taxon>
    </lineage>
</organism>
<dbReference type="InterPro" id="IPR015421">
    <property type="entry name" value="PyrdxlP-dep_Trfase_major"/>
</dbReference>
<dbReference type="PANTHER" id="PTHR46383:SF5">
    <property type="entry name" value="AMINOTRANSFERASE CLASS I_CLASSII DOMAIN-CONTAINING PROTEIN"/>
    <property type="match status" value="1"/>
</dbReference>
<protein>
    <submittedName>
        <fullName evidence="7">Pyridoxal phosphate-dependent aminotransferase</fullName>
        <ecNumber evidence="7">2.6.1.-</ecNumber>
    </submittedName>
</protein>
<dbReference type="Pfam" id="PF00155">
    <property type="entry name" value="Aminotran_1_2"/>
    <property type="match status" value="1"/>
</dbReference>
<evidence type="ECO:0000313" key="8">
    <source>
        <dbReference type="Proteomes" id="UP000707356"/>
    </source>
</evidence>
<dbReference type="GO" id="GO:0030170">
    <property type="term" value="F:pyridoxal phosphate binding"/>
    <property type="evidence" value="ECO:0007669"/>
    <property type="project" value="InterPro"/>
</dbReference>
<reference evidence="7" key="1">
    <citation type="submission" date="2021-05" db="EMBL/GenBank/DDBJ databases">
        <authorList>
            <person name="Pietrasiak N."/>
            <person name="Ward R."/>
            <person name="Stajich J.E."/>
            <person name="Kurbessoian T."/>
        </authorList>
    </citation>
    <scope>NUCLEOTIDE SEQUENCE</scope>
    <source>
        <strain evidence="7">GSE-TBD4-15B</strain>
    </source>
</reference>
<evidence type="ECO:0000256" key="4">
    <source>
        <dbReference type="ARBA" id="ARBA00022679"/>
    </source>
</evidence>
<reference evidence="7" key="2">
    <citation type="journal article" date="2022" name="Microbiol. Resour. Announc.">
        <title>Metagenome Sequencing to Explore Phylogenomics of Terrestrial Cyanobacteria.</title>
        <authorList>
            <person name="Ward R.D."/>
            <person name="Stajich J.E."/>
            <person name="Johansen J.R."/>
            <person name="Huntemann M."/>
            <person name="Clum A."/>
            <person name="Foster B."/>
            <person name="Foster B."/>
            <person name="Roux S."/>
            <person name="Palaniappan K."/>
            <person name="Varghese N."/>
            <person name="Mukherjee S."/>
            <person name="Reddy T.B.K."/>
            <person name="Daum C."/>
            <person name="Copeland A."/>
            <person name="Chen I.A."/>
            <person name="Ivanova N.N."/>
            <person name="Kyrpides N.C."/>
            <person name="Shapiro N."/>
            <person name="Eloe-Fadrosh E.A."/>
            <person name="Pietrasiak N."/>
        </authorList>
    </citation>
    <scope>NUCLEOTIDE SEQUENCE</scope>
    <source>
        <strain evidence="7">GSE-TBD4-15B</strain>
    </source>
</reference>
<evidence type="ECO:0000313" key="7">
    <source>
        <dbReference type="EMBL" id="MBW4467162.1"/>
    </source>
</evidence>
<keyword evidence="4 7" id="KW-0808">Transferase</keyword>
<dbReference type="SUPFAM" id="SSF53383">
    <property type="entry name" value="PLP-dependent transferases"/>
    <property type="match status" value="1"/>
</dbReference>
<dbReference type="Gene3D" id="3.40.640.10">
    <property type="entry name" value="Type I PLP-dependent aspartate aminotransferase-like (Major domain)"/>
    <property type="match status" value="1"/>
</dbReference>
<evidence type="ECO:0000256" key="2">
    <source>
        <dbReference type="ARBA" id="ARBA00007441"/>
    </source>
</evidence>
<keyword evidence="3 7" id="KW-0032">Aminotransferase</keyword>
<accession>A0A951U772</accession>
<keyword evidence="5" id="KW-0663">Pyridoxal phosphate</keyword>
<sequence length="386" mass="41364">MNFESLRMQAVQPPIIPTVAELIRQTPGTISLGQGVVSYGPPPEAIEQLSRFLANPTLHQYQAVIGIPELLQAIEAKLAAENGIGGAAQQVVVTAGSNMGFVNAVLAIADPGDEIILQTPYYFNHDMAVRMANCRPVLVPTTAEYQLQPAAIQAAITSRTRAIVTVSPNNPTGAVYPEADLRCVNALCQIHGIYHIHDAAYEYFTYGVPQFSPGAIAVNQAQTISLFSLSKAYGFASWRIGYMVIPAALLSAVQKIQDTVAICPSVISQYAAIGALQAGWPYCQPHLKTLAEVRQICLDQLAQISDLCLVPVTDGAFYLLLKVQTEINDLELVKRLIREYRVAVIPGSTFGLTGGYLRVAYGALQPATVAEGMGRLVAGLRGIVGS</sequence>
<dbReference type="InterPro" id="IPR015424">
    <property type="entry name" value="PyrdxlP-dep_Trfase"/>
</dbReference>
<dbReference type="CDD" id="cd00609">
    <property type="entry name" value="AAT_like"/>
    <property type="match status" value="1"/>
</dbReference>
<feature type="domain" description="Aminotransferase class I/classII large" evidence="6">
    <location>
        <begin position="30"/>
        <end position="375"/>
    </location>
</feature>
<comment type="similarity">
    <text evidence="2">Belongs to the class-I pyridoxal-phosphate-dependent aminotransferase family.</text>
</comment>
<proteinExistence type="inferred from homology"/>
<dbReference type="EMBL" id="JAHHHV010000074">
    <property type="protein sequence ID" value="MBW4467162.1"/>
    <property type="molecule type" value="Genomic_DNA"/>
</dbReference>
<dbReference type="Proteomes" id="UP000707356">
    <property type="component" value="Unassembled WGS sequence"/>
</dbReference>
<gene>
    <name evidence="7" type="ORF">KME07_17185</name>
</gene>
<dbReference type="InterPro" id="IPR004839">
    <property type="entry name" value="Aminotransferase_I/II_large"/>
</dbReference>
<evidence type="ECO:0000256" key="1">
    <source>
        <dbReference type="ARBA" id="ARBA00001933"/>
    </source>
</evidence>
<name>A0A951U772_9CYAN</name>
<dbReference type="PANTHER" id="PTHR46383">
    <property type="entry name" value="ASPARTATE AMINOTRANSFERASE"/>
    <property type="match status" value="1"/>
</dbReference>
<evidence type="ECO:0000256" key="5">
    <source>
        <dbReference type="ARBA" id="ARBA00022898"/>
    </source>
</evidence>